<evidence type="ECO:0000313" key="11">
    <source>
        <dbReference type="EMBL" id="MDG6894171.1"/>
    </source>
</evidence>
<evidence type="ECO:0000256" key="7">
    <source>
        <dbReference type="ARBA" id="ARBA00022989"/>
    </source>
</evidence>
<dbReference type="InterPro" id="IPR035906">
    <property type="entry name" value="MetI-like_sf"/>
</dbReference>
<accession>A0A9X4PBA1</accession>
<dbReference type="GO" id="GO:0043190">
    <property type="term" value="C:ATP-binding cassette (ABC) transporter complex"/>
    <property type="evidence" value="ECO:0007669"/>
    <property type="project" value="InterPro"/>
</dbReference>
<evidence type="ECO:0000256" key="1">
    <source>
        <dbReference type="ARBA" id="ARBA00004429"/>
    </source>
</evidence>
<dbReference type="PANTHER" id="PTHR30614:SF35">
    <property type="entry name" value="ABC TRANSPORTER PERMEASE PROTEIN"/>
    <property type="match status" value="1"/>
</dbReference>
<dbReference type="InterPro" id="IPR010065">
    <property type="entry name" value="AA_ABC_transptr_permease_3TM"/>
</dbReference>
<evidence type="ECO:0000256" key="5">
    <source>
        <dbReference type="ARBA" id="ARBA00022692"/>
    </source>
</evidence>
<feature type="transmembrane region" description="Helical" evidence="9">
    <location>
        <begin position="181"/>
        <end position="206"/>
    </location>
</feature>
<feature type="transmembrane region" description="Helical" evidence="9">
    <location>
        <begin position="86"/>
        <end position="103"/>
    </location>
</feature>
<keyword evidence="4" id="KW-1003">Cell membrane</keyword>
<dbReference type="GO" id="GO:0006865">
    <property type="term" value="P:amino acid transport"/>
    <property type="evidence" value="ECO:0007669"/>
    <property type="project" value="UniProtKB-KW"/>
</dbReference>
<dbReference type="InterPro" id="IPR043429">
    <property type="entry name" value="ArtM/GltK/GlnP/TcyL/YhdX-like"/>
</dbReference>
<dbReference type="PANTHER" id="PTHR30614">
    <property type="entry name" value="MEMBRANE COMPONENT OF AMINO ACID ABC TRANSPORTER"/>
    <property type="match status" value="1"/>
</dbReference>
<name>A0A9X4PBA1_9PAST</name>
<dbReference type="RefSeq" id="WP_279571668.1">
    <property type="nucleotide sequence ID" value="NZ_LWID01000001.1"/>
</dbReference>
<organism evidence="11 12">
    <name type="scientific">Volucribacter amazonae</name>
    <dbReference type="NCBI Taxonomy" id="256731"/>
    <lineage>
        <taxon>Bacteria</taxon>
        <taxon>Pseudomonadati</taxon>
        <taxon>Pseudomonadota</taxon>
        <taxon>Gammaproteobacteria</taxon>
        <taxon>Pasteurellales</taxon>
        <taxon>Pasteurellaceae</taxon>
        <taxon>Volucribacter</taxon>
    </lineage>
</organism>
<dbReference type="GO" id="GO:0022857">
    <property type="term" value="F:transmembrane transporter activity"/>
    <property type="evidence" value="ECO:0007669"/>
    <property type="project" value="InterPro"/>
</dbReference>
<reference evidence="11" key="1">
    <citation type="submission" date="2016-03" db="EMBL/GenBank/DDBJ databases">
        <title>Co-evolution between Pasteurellaceae and their hosts.</title>
        <authorList>
            <person name="Hansen M.J."/>
            <person name="Bojesen A.M."/>
            <person name="Planet P."/>
        </authorList>
    </citation>
    <scope>NUCLEOTIDE SEQUENCE</scope>
    <source>
        <strain evidence="11">146/S8/89</strain>
    </source>
</reference>
<dbReference type="InterPro" id="IPR000515">
    <property type="entry name" value="MetI-like"/>
</dbReference>
<evidence type="ECO:0000256" key="6">
    <source>
        <dbReference type="ARBA" id="ARBA00022970"/>
    </source>
</evidence>
<proteinExistence type="inferred from homology"/>
<comment type="similarity">
    <text evidence="2">Belongs to the binding-protein-dependent transport system permease family. HisMQ subfamily.</text>
</comment>
<dbReference type="NCBIfam" id="TIGR01726">
    <property type="entry name" value="HEQRo_perm_3TM"/>
    <property type="match status" value="1"/>
</dbReference>
<dbReference type="Gene3D" id="1.10.3720.10">
    <property type="entry name" value="MetI-like"/>
    <property type="match status" value="1"/>
</dbReference>
<gene>
    <name evidence="11" type="ORF">A6A20_00650</name>
</gene>
<evidence type="ECO:0000256" key="9">
    <source>
        <dbReference type="RuleBase" id="RU363032"/>
    </source>
</evidence>
<dbReference type="Pfam" id="PF00528">
    <property type="entry name" value="BPD_transp_1"/>
    <property type="match status" value="1"/>
</dbReference>
<evidence type="ECO:0000256" key="2">
    <source>
        <dbReference type="ARBA" id="ARBA00010072"/>
    </source>
</evidence>
<keyword evidence="8 9" id="KW-0472">Membrane</keyword>
<keyword evidence="7 9" id="KW-1133">Transmembrane helix</keyword>
<feature type="transmembrane region" description="Helical" evidence="9">
    <location>
        <begin position="55"/>
        <end position="74"/>
    </location>
</feature>
<protein>
    <submittedName>
        <fullName evidence="11">ABC transporter permease</fullName>
    </submittedName>
</protein>
<evidence type="ECO:0000256" key="8">
    <source>
        <dbReference type="ARBA" id="ARBA00023136"/>
    </source>
</evidence>
<keyword evidence="6" id="KW-0029">Amino-acid transport</keyword>
<sequence>MDAWTILWAEREQFWTGFITTLNLFVQSAIVAFLLGIVCLFLLEGKLNPLRRLLLLAIDTMRTLPFLIYVYLLYYGLPALGITMDAWTAGLIGLITYHGAYFAEIFRGLRATLPQGQVEAALSQGFGRNKMVYLLILPQLLLRSSSLLANQFVYLLKDTAFLTIITVRELTGVAAAVQANYFIPIEAFVVAMGLYWILSLIIDYAMKLLNKSAISRGLSYEQSNIRR</sequence>
<keyword evidence="12" id="KW-1185">Reference proteome</keyword>
<evidence type="ECO:0000256" key="3">
    <source>
        <dbReference type="ARBA" id="ARBA00022448"/>
    </source>
</evidence>
<evidence type="ECO:0000313" key="12">
    <source>
        <dbReference type="Proteomes" id="UP001155500"/>
    </source>
</evidence>
<dbReference type="PROSITE" id="PS50928">
    <property type="entry name" value="ABC_TM1"/>
    <property type="match status" value="1"/>
</dbReference>
<comment type="subcellular location">
    <subcellularLocation>
        <location evidence="1">Cell inner membrane</location>
        <topology evidence="1">Multi-pass membrane protein</topology>
    </subcellularLocation>
    <subcellularLocation>
        <location evidence="9">Cell membrane</location>
        <topology evidence="9">Multi-pass membrane protein</topology>
    </subcellularLocation>
</comment>
<feature type="domain" description="ABC transmembrane type-1" evidence="10">
    <location>
        <begin position="18"/>
        <end position="206"/>
    </location>
</feature>
<evidence type="ECO:0000256" key="4">
    <source>
        <dbReference type="ARBA" id="ARBA00022475"/>
    </source>
</evidence>
<comment type="caution">
    <text evidence="11">The sequence shown here is derived from an EMBL/GenBank/DDBJ whole genome shotgun (WGS) entry which is preliminary data.</text>
</comment>
<dbReference type="Proteomes" id="UP001155500">
    <property type="component" value="Unassembled WGS sequence"/>
</dbReference>
<dbReference type="CDD" id="cd06261">
    <property type="entry name" value="TM_PBP2"/>
    <property type="match status" value="1"/>
</dbReference>
<dbReference type="EMBL" id="LWID01000001">
    <property type="protein sequence ID" value="MDG6894171.1"/>
    <property type="molecule type" value="Genomic_DNA"/>
</dbReference>
<feature type="transmembrane region" description="Helical" evidence="9">
    <location>
        <begin position="132"/>
        <end position="153"/>
    </location>
</feature>
<dbReference type="AlphaFoldDB" id="A0A9X4PBA1"/>
<evidence type="ECO:0000259" key="10">
    <source>
        <dbReference type="PROSITE" id="PS50928"/>
    </source>
</evidence>
<dbReference type="SUPFAM" id="SSF161098">
    <property type="entry name" value="MetI-like"/>
    <property type="match status" value="1"/>
</dbReference>
<feature type="transmembrane region" description="Helical" evidence="9">
    <location>
        <begin position="24"/>
        <end position="43"/>
    </location>
</feature>
<keyword evidence="5 9" id="KW-0812">Transmembrane</keyword>
<keyword evidence="3 9" id="KW-0813">Transport</keyword>